<dbReference type="Gene3D" id="3.40.50.720">
    <property type="entry name" value="NAD(P)-binding Rossmann-like Domain"/>
    <property type="match status" value="1"/>
</dbReference>
<dbReference type="GO" id="GO:0016020">
    <property type="term" value="C:membrane"/>
    <property type="evidence" value="ECO:0007669"/>
    <property type="project" value="TreeGrafter"/>
</dbReference>
<evidence type="ECO:0000256" key="1">
    <source>
        <dbReference type="ARBA" id="ARBA00006484"/>
    </source>
</evidence>
<dbReference type="InterPro" id="IPR057326">
    <property type="entry name" value="KR_dom"/>
</dbReference>
<feature type="domain" description="Ketoreductase" evidence="4">
    <location>
        <begin position="6"/>
        <end position="195"/>
    </location>
</feature>
<dbReference type="Pfam" id="PF00106">
    <property type="entry name" value="adh_short"/>
    <property type="match status" value="1"/>
</dbReference>
<organism evidence="5 6">
    <name type="scientific">SAR86 cluster bacterium</name>
    <dbReference type="NCBI Taxonomy" id="2030880"/>
    <lineage>
        <taxon>Bacteria</taxon>
        <taxon>Pseudomonadati</taxon>
        <taxon>Pseudomonadota</taxon>
        <taxon>Gammaproteobacteria</taxon>
        <taxon>SAR86 cluster</taxon>
    </lineage>
</organism>
<dbReference type="CDD" id="cd05233">
    <property type="entry name" value="SDR_c"/>
    <property type="match status" value="1"/>
</dbReference>
<gene>
    <name evidence="5" type="ORF">COA96_10710</name>
</gene>
<dbReference type="InterPro" id="IPR020904">
    <property type="entry name" value="Sc_DH/Rdtase_CS"/>
</dbReference>
<reference evidence="6" key="1">
    <citation type="submission" date="2017-08" db="EMBL/GenBank/DDBJ databases">
        <title>A dynamic microbial community with high functional redundancy inhabits the cold, oxic subseafloor aquifer.</title>
        <authorList>
            <person name="Tully B.J."/>
            <person name="Wheat C.G."/>
            <person name="Glazer B.T."/>
            <person name="Huber J.A."/>
        </authorList>
    </citation>
    <scope>NUCLEOTIDE SEQUENCE [LARGE SCALE GENOMIC DNA]</scope>
</reference>
<sequence length="265" mass="28628">MNIRGKKILLTGATGGIGELLAGLLHEQGAKLVLSCFQQQALQQLNEKLGGVHTLACADIASYEGRKEIVDVCQESGGIDAVINLAGVLNFNLFENQSAQLIEKTLSINLVAPVLLSQALIPMLREREEAMILNVGSIFGSIGHPGFVAYCTSKAGMKCFSEALSRELADSSIHVSYIAPRATRTALNDARINDLNSALGNKSDSPEYVAGEILKLFKSKHLVSFLGWPEKLFVRVNALMPGLVRRSLVKNLRVIKHYATAGETL</sequence>
<dbReference type="SUPFAM" id="SSF51735">
    <property type="entry name" value="NAD(P)-binding Rossmann-fold domains"/>
    <property type="match status" value="1"/>
</dbReference>
<evidence type="ECO:0000256" key="2">
    <source>
        <dbReference type="ARBA" id="ARBA00023002"/>
    </source>
</evidence>
<proteinExistence type="inferred from homology"/>
<name>A0A2A5AXU0_9GAMM</name>
<dbReference type="PRINTS" id="PR00081">
    <property type="entry name" value="GDHRDH"/>
</dbReference>
<evidence type="ECO:0000259" key="4">
    <source>
        <dbReference type="SMART" id="SM00822"/>
    </source>
</evidence>
<dbReference type="NCBIfam" id="NF006565">
    <property type="entry name" value="PRK09072.1"/>
    <property type="match status" value="1"/>
</dbReference>
<dbReference type="PROSITE" id="PS00061">
    <property type="entry name" value="ADH_SHORT"/>
    <property type="match status" value="1"/>
</dbReference>
<dbReference type="EMBL" id="NVVJ01000032">
    <property type="protein sequence ID" value="PCJ23950.1"/>
    <property type="molecule type" value="Genomic_DNA"/>
</dbReference>
<comment type="caution">
    <text evidence="5">The sequence shown here is derived from an EMBL/GenBank/DDBJ whole genome shotgun (WGS) entry which is preliminary data.</text>
</comment>
<dbReference type="PRINTS" id="PR00080">
    <property type="entry name" value="SDRFAMILY"/>
</dbReference>
<dbReference type="AlphaFoldDB" id="A0A2A5AXU0"/>
<dbReference type="Proteomes" id="UP000218327">
    <property type="component" value="Unassembled WGS sequence"/>
</dbReference>
<dbReference type="InterPro" id="IPR002347">
    <property type="entry name" value="SDR_fam"/>
</dbReference>
<keyword evidence="2" id="KW-0560">Oxidoreductase</keyword>
<dbReference type="PANTHER" id="PTHR44196">
    <property type="entry name" value="DEHYDROGENASE/REDUCTASE SDR FAMILY MEMBER 7B"/>
    <property type="match status" value="1"/>
</dbReference>
<dbReference type="SMART" id="SM00822">
    <property type="entry name" value="PKS_KR"/>
    <property type="match status" value="1"/>
</dbReference>
<evidence type="ECO:0000256" key="3">
    <source>
        <dbReference type="RuleBase" id="RU000363"/>
    </source>
</evidence>
<accession>A0A2A5AXU0</accession>
<dbReference type="GO" id="GO:0016491">
    <property type="term" value="F:oxidoreductase activity"/>
    <property type="evidence" value="ECO:0007669"/>
    <property type="project" value="UniProtKB-KW"/>
</dbReference>
<dbReference type="InterPro" id="IPR036291">
    <property type="entry name" value="NAD(P)-bd_dom_sf"/>
</dbReference>
<evidence type="ECO:0000313" key="6">
    <source>
        <dbReference type="Proteomes" id="UP000218327"/>
    </source>
</evidence>
<protein>
    <submittedName>
        <fullName evidence="5">Short chain dehydrogenase</fullName>
    </submittedName>
</protein>
<evidence type="ECO:0000313" key="5">
    <source>
        <dbReference type="EMBL" id="PCJ23950.1"/>
    </source>
</evidence>
<comment type="similarity">
    <text evidence="1 3">Belongs to the short-chain dehydrogenases/reductases (SDR) family.</text>
</comment>
<dbReference type="PANTHER" id="PTHR44196:SF1">
    <property type="entry name" value="DEHYDROGENASE_REDUCTASE SDR FAMILY MEMBER 7B"/>
    <property type="match status" value="1"/>
</dbReference>